<dbReference type="AlphaFoldDB" id="A0A1P8UUW2"/>
<dbReference type="InterPro" id="IPR025662">
    <property type="entry name" value="Sigma_54_int_dom_ATP-bd_1"/>
</dbReference>
<evidence type="ECO:0000256" key="6">
    <source>
        <dbReference type="ARBA" id="ARBA00023012"/>
    </source>
</evidence>
<dbReference type="InterPro" id="IPR003593">
    <property type="entry name" value="AAA+_ATPase"/>
</dbReference>
<dbReference type="PROSITE" id="PS00688">
    <property type="entry name" value="SIGMA54_INTERACT_3"/>
    <property type="match status" value="1"/>
</dbReference>
<evidence type="ECO:0000256" key="12">
    <source>
        <dbReference type="SAM" id="MobiDB-lite"/>
    </source>
</evidence>
<keyword evidence="8" id="KW-0238">DNA-binding</keyword>
<evidence type="ECO:0000256" key="11">
    <source>
        <dbReference type="SAM" id="Coils"/>
    </source>
</evidence>
<dbReference type="Gene3D" id="3.40.50.300">
    <property type="entry name" value="P-loop containing nucleotide triphosphate hydrolases"/>
    <property type="match status" value="1"/>
</dbReference>
<name>A0A1P8UUW2_9RHOB</name>
<keyword evidence="4" id="KW-0547">Nucleotide-binding</keyword>
<keyword evidence="9" id="KW-0010">Activator</keyword>
<dbReference type="SUPFAM" id="SSF46689">
    <property type="entry name" value="Homeodomain-like"/>
    <property type="match status" value="1"/>
</dbReference>
<dbReference type="Pfam" id="PF00158">
    <property type="entry name" value="Sigma54_activat"/>
    <property type="match status" value="1"/>
</dbReference>
<keyword evidence="6" id="KW-0902">Two-component regulatory system</keyword>
<dbReference type="SUPFAM" id="SSF55781">
    <property type="entry name" value="GAF domain-like"/>
    <property type="match status" value="1"/>
</dbReference>
<evidence type="ECO:0000256" key="4">
    <source>
        <dbReference type="ARBA" id="ARBA00022741"/>
    </source>
</evidence>
<keyword evidence="15" id="KW-1185">Reference proteome</keyword>
<dbReference type="Gene3D" id="1.10.8.60">
    <property type="match status" value="1"/>
</dbReference>
<dbReference type="GO" id="GO:0000160">
    <property type="term" value="P:phosphorelay signal transduction system"/>
    <property type="evidence" value="ECO:0007669"/>
    <property type="project" value="UniProtKB-KW"/>
</dbReference>
<evidence type="ECO:0000256" key="1">
    <source>
        <dbReference type="ARBA" id="ARBA00002167"/>
    </source>
</evidence>
<dbReference type="GO" id="GO:0006355">
    <property type="term" value="P:regulation of DNA-templated transcription"/>
    <property type="evidence" value="ECO:0007669"/>
    <property type="project" value="InterPro"/>
</dbReference>
<dbReference type="InterPro" id="IPR058031">
    <property type="entry name" value="AAA_lid_NorR"/>
</dbReference>
<dbReference type="PROSITE" id="PS50045">
    <property type="entry name" value="SIGMA54_INTERACT_4"/>
    <property type="match status" value="1"/>
</dbReference>
<dbReference type="GO" id="GO:0043565">
    <property type="term" value="F:sequence-specific DNA binding"/>
    <property type="evidence" value="ECO:0007669"/>
    <property type="project" value="InterPro"/>
</dbReference>
<feature type="region of interest" description="Disordered" evidence="12">
    <location>
        <begin position="1"/>
        <end position="22"/>
    </location>
</feature>
<evidence type="ECO:0000313" key="15">
    <source>
        <dbReference type="Proteomes" id="UP000187059"/>
    </source>
</evidence>
<dbReference type="PRINTS" id="PR01590">
    <property type="entry name" value="HTHFIS"/>
</dbReference>
<dbReference type="Pfam" id="PF25601">
    <property type="entry name" value="AAA_lid_14"/>
    <property type="match status" value="1"/>
</dbReference>
<evidence type="ECO:0000256" key="7">
    <source>
        <dbReference type="ARBA" id="ARBA00023015"/>
    </source>
</evidence>
<evidence type="ECO:0000256" key="5">
    <source>
        <dbReference type="ARBA" id="ARBA00022840"/>
    </source>
</evidence>
<dbReference type="PANTHER" id="PTHR32071">
    <property type="entry name" value="TRANSCRIPTIONAL REGULATORY PROTEIN"/>
    <property type="match status" value="1"/>
</dbReference>
<dbReference type="PANTHER" id="PTHR32071:SF81">
    <property type="entry name" value="PROPIONATE CATABOLISM OPERON REGULATORY PROTEIN"/>
    <property type="match status" value="1"/>
</dbReference>
<dbReference type="Proteomes" id="UP000187059">
    <property type="component" value="Chromosome"/>
</dbReference>
<feature type="domain" description="Sigma-54 factor interaction" evidence="13">
    <location>
        <begin position="362"/>
        <end position="592"/>
    </location>
</feature>
<evidence type="ECO:0000256" key="2">
    <source>
        <dbReference type="ARBA" id="ARBA00011135"/>
    </source>
</evidence>
<dbReference type="InterPro" id="IPR029016">
    <property type="entry name" value="GAF-like_dom_sf"/>
</dbReference>
<accession>A0A1P8UUW2</accession>
<organism evidence="14 15">
    <name type="scientific">Salipiger abyssi</name>
    <dbReference type="NCBI Taxonomy" id="1250539"/>
    <lineage>
        <taxon>Bacteria</taxon>
        <taxon>Pseudomonadati</taxon>
        <taxon>Pseudomonadota</taxon>
        <taxon>Alphaproteobacteria</taxon>
        <taxon>Rhodobacterales</taxon>
        <taxon>Roseobacteraceae</taxon>
        <taxon>Salipiger</taxon>
    </lineage>
</organism>
<dbReference type="Gene3D" id="3.30.450.40">
    <property type="match status" value="1"/>
</dbReference>
<dbReference type="PROSITE" id="PS00675">
    <property type="entry name" value="SIGMA54_INTERACT_1"/>
    <property type="match status" value="1"/>
</dbReference>
<dbReference type="InterPro" id="IPR027417">
    <property type="entry name" value="P-loop_NTPase"/>
</dbReference>
<dbReference type="InterPro" id="IPR009057">
    <property type="entry name" value="Homeodomain-like_sf"/>
</dbReference>
<sequence length="676" mass="74365">MGRTSYFQRQHKPGGSSSPDPAIAEYREDQTRQAWEDIVSGQALADPEASPVRSEIAQSWQRSLNLGVDAKKQHSRKIEAEDDLHRLRRRNACLRRAARAAFSRLAPHLAEANAILILTDKDGVIIDAIGDHSVLDEGQEIHLEIGGIWNEDAIGTNGIGTALKTGKPTYVHAAEHFCQGVQSWTCAGVPIFDPFDRSVIGVVDLSGPPAIFRRHNIALVVAAAREIEIALAEQQREERTVLLEAFLNSDVSRPGNGVLLLDKVGRILYRRGLDARLHLPRPELAVGKQLLTLSAGMSDGDIAAALPPEIEADGIERLEYEGRLRGAALFLKPSPSPSPRVRQEETVRITPRPNVQEDEIVIIGNAPKMLESIELAERAATAGVTVLIQGETGTGKELFARLVHSRLTRKDAAYVTVNCAAISKELIGAELFGHVEGAFTGALRGGKAGKFEQADGGVLCLDEIGDMPLELQPYLLRALEQRAVYRIGDSARRPVNVQLVAMTNRNLRDDVETGRFRRDLFYRIGIVAIEVPPLRERGTDVLALLEHFNLAFGQRFDNAPLRFSPQVLDRLQRYRWPGNVRELRNLVERLHLLKTTGEVGLTDLPGEILETPDGLGFSVSGFDSGDSAVNLENVEAMAIRRAMAAEKGNLTRVAARLGISRPTLYRKIKQYGIPRD</sequence>
<feature type="coiled-coil region" evidence="11">
    <location>
        <begin position="70"/>
        <end position="97"/>
    </location>
</feature>
<comment type="subunit">
    <text evidence="2">Interacts with sigma-54.</text>
</comment>
<dbReference type="SUPFAM" id="SSF52540">
    <property type="entry name" value="P-loop containing nucleoside triphosphate hydrolases"/>
    <property type="match status" value="1"/>
</dbReference>
<evidence type="ECO:0000256" key="9">
    <source>
        <dbReference type="ARBA" id="ARBA00023159"/>
    </source>
</evidence>
<dbReference type="InterPro" id="IPR002078">
    <property type="entry name" value="Sigma_54_int"/>
</dbReference>
<dbReference type="CDD" id="cd00009">
    <property type="entry name" value="AAA"/>
    <property type="match status" value="1"/>
</dbReference>
<protein>
    <recommendedName>
        <fullName evidence="3">Nif-specific regulatory protein</fullName>
    </recommendedName>
</protein>
<evidence type="ECO:0000256" key="8">
    <source>
        <dbReference type="ARBA" id="ARBA00023125"/>
    </source>
</evidence>
<evidence type="ECO:0000256" key="10">
    <source>
        <dbReference type="ARBA" id="ARBA00023163"/>
    </source>
</evidence>
<keyword evidence="10" id="KW-0804">Transcription</keyword>
<keyword evidence="7" id="KW-0805">Transcription regulation</keyword>
<dbReference type="InterPro" id="IPR025944">
    <property type="entry name" value="Sigma_54_int_dom_CS"/>
</dbReference>
<dbReference type="KEGG" id="paby:Ga0080574_TMP2835"/>
<keyword evidence="5" id="KW-0067">ATP-binding</keyword>
<dbReference type="SMART" id="SM00382">
    <property type="entry name" value="AAA"/>
    <property type="match status" value="1"/>
</dbReference>
<dbReference type="InterPro" id="IPR003018">
    <property type="entry name" value="GAF"/>
</dbReference>
<dbReference type="Pfam" id="PF01590">
    <property type="entry name" value="GAF"/>
    <property type="match status" value="1"/>
</dbReference>
<reference evidence="14 15" key="1">
    <citation type="submission" date="2016-04" db="EMBL/GenBank/DDBJ databases">
        <title>Deep-sea bacteria in the southern Pacific.</title>
        <authorList>
            <person name="Tang K."/>
        </authorList>
    </citation>
    <scope>NUCLEOTIDE SEQUENCE [LARGE SCALE GENOMIC DNA]</scope>
    <source>
        <strain evidence="14 15">JLT2014</strain>
    </source>
</reference>
<proteinExistence type="predicted"/>
<comment type="function">
    <text evidence="1">Required for activation of most nif operons, which are directly involved in nitrogen fixation.</text>
</comment>
<dbReference type="Pfam" id="PF02954">
    <property type="entry name" value="HTH_8"/>
    <property type="match status" value="1"/>
</dbReference>
<evidence type="ECO:0000259" key="13">
    <source>
        <dbReference type="PROSITE" id="PS50045"/>
    </source>
</evidence>
<evidence type="ECO:0000313" key="14">
    <source>
        <dbReference type="EMBL" id="APZ53169.1"/>
    </source>
</evidence>
<gene>
    <name evidence="14" type="ORF">Ga0080574_TMP2835</name>
</gene>
<dbReference type="OrthoDB" id="9805953at2"/>
<dbReference type="GO" id="GO:0005524">
    <property type="term" value="F:ATP binding"/>
    <property type="evidence" value="ECO:0007669"/>
    <property type="project" value="UniProtKB-KW"/>
</dbReference>
<dbReference type="Gene3D" id="1.10.10.60">
    <property type="entry name" value="Homeodomain-like"/>
    <property type="match status" value="1"/>
</dbReference>
<dbReference type="EMBL" id="CP015093">
    <property type="protein sequence ID" value="APZ53169.1"/>
    <property type="molecule type" value="Genomic_DNA"/>
</dbReference>
<evidence type="ECO:0000256" key="3">
    <source>
        <dbReference type="ARBA" id="ARBA00015308"/>
    </source>
</evidence>
<dbReference type="InterPro" id="IPR002197">
    <property type="entry name" value="HTH_Fis"/>
</dbReference>
<dbReference type="STRING" id="1250539.Ga0080574_TMP2835"/>
<dbReference type="RefSeq" id="WP_076700620.1">
    <property type="nucleotide sequence ID" value="NZ_CP015093.1"/>
</dbReference>
<keyword evidence="11" id="KW-0175">Coiled coil</keyword>
<dbReference type="FunFam" id="3.40.50.300:FF:000006">
    <property type="entry name" value="DNA-binding transcriptional regulator NtrC"/>
    <property type="match status" value="1"/>
</dbReference>